<evidence type="ECO:0000313" key="2">
    <source>
        <dbReference type="EMBL" id="GIY87937.1"/>
    </source>
</evidence>
<sequence>MPEDKNHSEQNGEKDFNIPNREVTLLFPFPSLLLRVNSVGIYHNYACCDLLPPTPYKRPNFLFLQKGQGGTVPPPPTEMENRNPNSESFPINKFRGISGNG</sequence>
<dbReference type="AlphaFoldDB" id="A0AAV4WYE7"/>
<gene>
    <name evidence="2" type="ORF">CEXT_144841</name>
</gene>
<dbReference type="Proteomes" id="UP001054945">
    <property type="component" value="Unassembled WGS sequence"/>
</dbReference>
<evidence type="ECO:0000313" key="3">
    <source>
        <dbReference type="Proteomes" id="UP001054945"/>
    </source>
</evidence>
<protein>
    <submittedName>
        <fullName evidence="2">Uncharacterized protein</fullName>
    </submittedName>
</protein>
<name>A0AAV4WYE7_CAEEX</name>
<feature type="region of interest" description="Disordered" evidence="1">
    <location>
        <begin position="65"/>
        <end position="101"/>
    </location>
</feature>
<reference evidence="2 3" key="1">
    <citation type="submission" date="2021-06" db="EMBL/GenBank/DDBJ databases">
        <title>Caerostris extrusa draft genome.</title>
        <authorList>
            <person name="Kono N."/>
            <person name="Arakawa K."/>
        </authorList>
    </citation>
    <scope>NUCLEOTIDE SEQUENCE [LARGE SCALE GENOMIC DNA]</scope>
</reference>
<accession>A0AAV4WYE7</accession>
<dbReference type="EMBL" id="BPLR01016995">
    <property type="protein sequence ID" value="GIY87937.1"/>
    <property type="molecule type" value="Genomic_DNA"/>
</dbReference>
<keyword evidence="3" id="KW-1185">Reference proteome</keyword>
<proteinExistence type="predicted"/>
<comment type="caution">
    <text evidence="2">The sequence shown here is derived from an EMBL/GenBank/DDBJ whole genome shotgun (WGS) entry which is preliminary data.</text>
</comment>
<organism evidence="2 3">
    <name type="scientific">Caerostris extrusa</name>
    <name type="common">Bark spider</name>
    <name type="synonym">Caerostris bankana</name>
    <dbReference type="NCBI Taxonomy" id="172846"/>
    <lineage>
        <taxon>Eukaryota</taxon>
        <taxon>Metazoa</taxon>
        <taxon>Ecdysozoa</taxon>
        <taxon>Arthropoda</taxon>
        <taxon>Chelicerata</taxon>
        <taxon>Arachnida</taxon>
        <taxon>Araneae</taxon>
        <taxon>Araneomorphae</taxon>
        <taxon>Entelegynae</taxon>
        <taxon>Araneoidea</taxon>
        <taxon>Araneidae</taxon>
        <taxon>Caerostris</taxon>
    </lineage>
</organism>
<evidence type="ECO:0000256" key="1">
    <source>
        <dbReference type="SAM" id="MobiDB-lite"/>
    </source>
</evidence>